<protein>
    <submittedName>
        <fullName evidence="1">Uncharacterized protein</fullName>
    </submittedName>
</protein>
<gene>
    <name evidence="1" type="ORF">OHU69_02550</name>
</gene>
<proteinExistence type="predicted"/>
<name>A0AAU1TXH8_9ACTN</name>
<sequence>MTSTSRGVAILDVGDSVANWSAHEQPKVPEGAPNVAYIGLDDVGSAL</sequence>
<accession>A0AAU1TXH8</accession>
<dbReference type="AlphaFoldDB" id="A0AAU1TXH8"/>
<reference evidence="1" key="1">
    <citation type="submission" date="2022-10" db="EMBL/GenBank/DDBJ databases">
        <title>The complete genomes of actinobacterial strains from the NBC collection.</title>
        <authorList>
            <person name="Joergensen T.S."/>
            <person name="Alvarez Arevalo M."/>
            <person name="Sterndorff E.B."/>
            <person name="Faurdal D."/>
            <person name="Vuksanovic O."/>
            <person name="Mourched A.-S."/>
            <person name="Charusanti P."/>
            <person name="Shaw S."/>
            <person name="Blin K."/>
            <person name="Weber T."/>
        </authorList>
    </citation>
    <scope>NUCLEOTIDE SEQUENCE</scope>
    <source>
        <strain evidence="1">NBC_00119</strain>
    </source>
</reference>
<dbReference type="EMBL" id="CP108195">
    <property type="protein sequence ID" value="WTS10069.1"/>
    <property type="molecule type" value="Genomic_DNA"/>
</dbReference>
<organism evidence="1">
    <name type="scientific">Streptomyces sp. NBC_00119</name>
    <dbReference type="NCBI Taxonomy" id="2975659"/>
    <lineage>
        <taxon>Bacteria</taxon>
        <taxon>Bacillati</taxon>
        <taxon>Actinomycetota</taxon>
        <taxon>Actinomycetes</taxon>
        <taxon>Kitasatosporales</taxon>
        <taxon>Streptomycetaceae</taxon>
        <taxon>Streptomyces</taxon>
    </lineage>
</organism>
<evidence type="ECO:0000313" key="1">
    <source>
        <dbReference type="EMBL" id="WTS10069.1"/>
    </source>
</evidence>